<proteinExistence type="inferred from homology"/>
<dbReference type="Pfam" id="PF00106">
    <property type="entry name" value="adh_short"/>
    <property type="match status" value="1"/>
</dbReference>
<evidence type="ECO:0000256" key="2">
    <source>
        <dbReference type="ARBA" id="ARBA00023002"/>
    </source>
</evidence>
<dbReference type="GO" id="GO:0016491">
    <property type="term" value="F:oxidoreductase activity"/>
    <property type="evidence" value="ECO:0007669"/>
    <property type="project" value="UniProtKB-KW"/>
</dbReference>
<dbReference type="InterPro" id="IPR002347">
    <property type="entry name" value="SDR_fam"/>
</dbReference>
<dbReference type="InterPro" id="IPR036291">
    <property type="entry name" value="NAD(P)-bd_dom_sf"/>
</dbReference>
<name>A0AB39IL26_9GAMM</name>
<evidence type="ECO:0000256" key="3">
    <source>
        <dbReference type="RuleBase" id="RU000363"/>
    </source>
</evidence>
<sequence length="236" mass="24348">MNVKGSVALVTGANRGLGAAFARALIAAGASKVYAAARDPLAVMEPGVIPVRLDVTRPEEIEALAKELDDVNILVNNAGIGGSGAVLAPSSIDLLRSQFETNAVGPLRMTQAFAPILAAHSGSAIINVISVLSWATLPGITGSYSASKAAAWALSNAMRQELKAQGTDVLSLHVAFMDTDMARGVPGDKASPDDIARMSIVALENGESELLADEVTKGVHAGLTAKPPMYLGMFEQ</sequence>
<gene>
    <name evidence="4" type="ORF">LF923_0007885</name>
</gene>
<dbReference type="AlphaFoldDB" id="A0AB39IL26"/>
<dbReference type="NCBIfam" id="NF006119">
    <property type="entry name" value="PRK08264.1-5"/>
    <property type="match status" value="1"/>
</dbReference>
<reference evidence="4" key="1">
    <citation type="submission" date="2024-07" db="EMBL/GenBank/DDBJ databases">
        <authorList>
            <person name="Pedron J."/>
        </authorList>
    </citation>
    <scope>NUCLEOTIDE SEQUENCE</scope>
    <source>
        <strain evidence="4">A642-S2-A17</strain>
    </source>
</reference>
<dbReference type="InterPro" id="IPR020904">
    <property type="entry name" value="Sc_DH/Rdtase_CS"/>
</dbReference>
<dbReference type="PANTHER" id="PTHR44169">
    <property type="entry name" value="NADPH-DEPENDENT 1-ACYLDIHYDROXYACETONE PHOSPHATE REDUCTASE"/>
    <property type="match status" value="1"/>
</dbReference>
<keyword evidence="2" id="KW-0560">Oxidoreductase</keyword>
<dbReference type="SUPFAM" id="SSF51735">
    <property type="entry name" value="NAD(P)-binding Rossmann-fold domains"/>
    <property type="match status" value="1"/>
</dbReference>
<evidence type="ECO:0000313" key="4">
    <source>
        <dbReference type="EMBL" id="XDL16149.1"/>
    </source>
</evidence>
<organism evidence="4">
    <name type="scientific">Dickeya oryzae</name>
    <dbReference type="NCBI Taxonomy" id="1240404"/>
    <lineage>
        <taxon>Bacteria</taxon>
        <taxon>Pseudomonadati</taxon>
        <taxon>Pseudomonadota</taxon>
        <taxon>Gammaproteobacteria</taxon>
        <taxon>Enterobacterales</taxon>
        <taxon>Pectobacteriaceae</taxon>
        <taxon>Dickeya</taxon>
    </lineage>
</organism>
<dbReference type="PANTHER" id="PTHR44169:SF6">
    <property type="entry name" value="NADPH-DEPENDENT 1-ACYLDIHYDROXYACETONE PHOSPHATE REDUCTASE"/>
    <property type="match status" value="1"/>
</dbReference>
<protein>
    <submittedName>
        <fullName evidence="4">SDR family oxidoreductase</fullName>
    </submittedName>
</protein>
<dbReference type="Gene3D" id="3.40.50.720">
    <property type="entry name" value="NAD(P)-binding Rossmann-like Domain"/>
    <property type="match status" value="1"/>
</dbReference>
<dbReference type="PROSITE" id="PS00061">
    <property type="entry name" value="ADH_SHORT"/>
    <property type="match status" value="1"/>
</dbReference>
<dbReference type="PRINTS" id="PR00080">
    <property type="entry name" value="SDRFAMILY"/>
</dbReference>
<accession>A0AB39IL26</accession>
<dbReference type="RefSeq" id="WP_226100565.1">
    <property type="nucleotide sequence ID" value="NZ_CP162411.1"/>
</dbReference>
<evidence type="ECO:0000256" key="1">
    <source>
        <dbReference type="ARBA" id="ARBA00006484"/>
    </source>
</evidence>
<comment type="similarity">
    <text evidence="1 3">Belongs to the short-chain dehydrogenases/reductases (SDR) family.</text>
</comment>
<dbReference type="PRINTS" id="PR00081">
    <property type="entry name" value="GDHRDH"/>
</dbReference>
<dbReference type="EMBL" id="CP162411">
    <property type="protein sequence ID" value="XDL16149.1"/>
    <property type="molecule type" value="Genomic_DNA"/>
</dbReference>